<proteinExistence type="predicted"/>
<dbReference type="InterPro" id="IPR021109">
    <property type="entry name" value="Peptidase_aspartic_dom_sf"/>
</dbReference>
<evidence type="ECO:0000313" key="2">
    <source>
        <dbReference type="Proteomes" id="UP001168877"/>
    </source>
</evidence>
<gene>
    <name evidence="1" type="ORF">LWI29_031428</name>
</gene>
<dbReference type="EMBL" id="JAUESC010000386">
    <property type="protein sequence ID" value="KAK0577331.1"/>
    <property type="molecule type" value="Genomic_DNA"/>
</dbReference>
<dbReference type="PANTHER" id="PTHR35046">
    <property type="entry name" value="ZINC KNUCKLE (CCHC-TYPE) FAMILY PROTEIN"/>
    <property type="match status" value="1"/>
</dbReference>
<sequence>MVAKVVIDIGSSENLVSKELVKRLKLPTEKHPQPYGLRWIRKVEGAADTVSEVCRVPLTIGKNYKDDVVCDIVDMDACQILLGRPWQYAIAKGKSYRYILQFAISLGQLYGTAAYFITAYMEGDNFAAST</sequence>
<evidence type="ECO:0000313" key="1">
    <source>
        <dbReference type="EMBL" id="KAK0577331.1"/>
    </source>
</evidence>
<organism evidence="1 2">
    <name type="scientific">Acer saccharum</name>
    <name type="common">Sugar maple</name>
    <dbReference type="NCBI Taxonomy" id="4024"/>
    <lineage>
        <taxon>Eukaryota</taxon>
        <taxon>Viridiplantae</taxon>
        <taxon>Streptophyta</taxon>
        <taxon>Embryophyta</taxon>
        <taxon>Tracheophyta</taxon>
        <taxon>Spermatophyta</taxon>
        <taxon>Magnoliopsida</taxon>
        <taxon>eudicotyledons</taxon>
        <taxon>Gunneridae</taxon>
        <taxon>Pentapetalae</taxon>
        <taxon>rosids</taxon>
        <taxon>malvids</taxon>
        <taxon>Sapindales</taxon>
        <taxon>Sapindaceae</taxon>
        <taxon>Hippocastanoideae</taxon>
        <taxon>Acereae</taxon>
        <taxon>Acer</taxon>
    </lineage>
</organism>
<comment type="caution">
    <text evidence="1">The sequence shown here is derived from an EMBL/GenBank/DDBJ whole genome shotgun (WGS) entry which is preliminary data.</text>
</comment>
<dbReference type="AlphaFoldDB" id="A0AA39VEM2"/>
<dbReference type="PANTHER" id="PTHR35046:SF9">
    <property type="entry name" value="RNA-DIRECTED DNA POLYMERASE"/>
    <property type="match status" value="1"/>
</dbReference>
<name>A0AA39VEM2_ACESA</name>
<protein>
    <submittedName>
        <fullName evidence="1">Uncharacterized protein</fullName>
    </submittedName>
</protein>
<reference evidence="1" key="1">
    <citation type="journal article" date="2022" name="Plant J.">
        <title>Strategies of tolerance reflected in two North American maple genomes.</title>
        <authorList>
            <person name="McEvoy S.L."/>
            <person name="Sezen U.U."/>
            <person name="Trouern-Trend A."/>
            <person name="McMahon S.M."/>
            <person name="Schaberg P.G."/>
            <person name="Yang J."/>
            <person name="Wegrzyn J.L."/>
            <person name="Swenson N.G."/>
        </authorList>
    </citation>
    <scope>NUCLEOTIDE SEQUENCE</scope>
    <source>
        <strain evidence="1">NS2018</strain>
    </source>
</reference>
<reference evidence="1" key="2">
    <citation type="submission" date="2023-06" db="EMBL/GenBank/DDBJ databases">
        <authorList>
            <person name="Swenson N.G."/>
            <person name="Wegrzyn J.L."/>
            <person name="Mcevoy S.L."/>
        </authorList>
    </citation>
    <scope>NUCLEOTIDE SEQUENCE</scope>
    <source>
        <strain evidence="1">NS2018</strain>
        <tissue evidence="1">Leaf</tissue>
    </source>
</reference>
<dbReference type="CDD" id="cd00303">
    <property type="entry name" value="retropepsin_like"/>
    <property type="match status" value="1"/>
</dbReference>
<dbReference type="Gene3D" id="2.40.70.10">
    <property type="entry name" value="Acid Proteases"/>
    <property type="match status" value="1"/>
</dbReference>
<keyword evidence="2" id="KW-1185">Reference proteome</keyword>
<accession>A0AA39VEM2</accession>
<dbReference type="Proteomes" id="UP001168877">
    <property type="component" value="Unassembled WGS sequence"/>
</dbReference>